<reference evidence="3 4" key="1">
    <citation type="journal article" date="2015" name="Biotechnol. Biofuels">
        <title>Enhanced degradation of softwood versus hardwood by the white-rot fungus Pycnoporus coccineus.</title>
        <authorList>
            <person name="Couturier M."/>
            <person name="Navarro D."/>
            <person name="Chevret D."/>
            <person name="Henrissat B."/>
            <person name="Piumi F."/>
            <person name="Ruiz-Duenas F.J."/>
            <person name="Martinez A.T."/>
            <person name="Grigoriev I.V."/>
            <person name="Riley R."/>
            <person name="Lipzen A."/>
            <person name="Berrin J.G."/>
            <person name="Master E.R."/>
            <person name="Rosso M.N."/>
        </authorList>
    </citation>
    <scope>NUCLEOTIDE SEQUENCE [LARGE SCALE GENOMIC DNA]</scope>
    <source>
        <strain evidence="3 4">BRFM310</strain>
    </source>
</reference>
<dbReference type="STRING" id="1353009.A0A1Y2IMB4"/>
<sequence length="341" mass="37157">MVCTTTLGGTAANVVVANVVHGLMRMTWVPTPVSDEQAFEAIRSGVDALPAGVKMILNSAQFYGMGWSTANLELLSRFYEKYPDYADRTFLMVKGAYNPEKSRVDNAPENIRRSVESCLAALRGTKTIDLFQPARIEKSVPIEETMKALVELKNEGKFNHIGLSECAAATLRRAHAVHPIAIVEIEVSVTSFEEEARKVLATAAQLDVAVAAYSPLCHGLLSGTVTKREDLDPHDMRMHLSRFREGNFQSNLAIAGAIKSIAAKRGCTPAQLCIAWVVSLGNKVLPLPGSTRRERTLENLAAGDISLADEEKSEIAYAMKAYPVKGGRYFDDAEADAILWG</sequence>
<dbReference type="CDD" id="cd19077">
    <property type="entry name" value="AKR_AKR8A1-2"/>
    <property type="match status" value="1"/>
</dbReference>
<keyword evidence="4" id="KW-1185">Reference proteome</keyword>
<feature type="domain" description="NADP-dependent oxidoreductase" evidence="2">
    <location>
        <begin position="19"/>
        <end position="316"/>
    </location>
</feature>
<dbReference type="GO" id="GO:0016491">
    <property type="term" value="F:oxidoreductase activity"/>
    <property type="evidence" value="ECO:0007669"/>
    <property type="project" value="UniProtKB-KW"/>
</dbReference>
<protein>
    <submittedName>
        <fullName evidence="3">Aldo/keto reductase</fullName>
    </submittedName>
</protein>
<keyword evidence="1" id="KW-0560">Oxidoreductase</keyword>
<evidence type="ECO:0000313" key="4">
    <source>
        <dbReference type="Proteomes" id="UP000193067"/>
    </source>
</evidence>
<dbReference type="EMBL" id="KZ084109">
    <property type="protein sequence ID" value="OSD01774.1"/>
    <property type="molecule type" value="Genomic_DNA"/>
</dbReference>
<dbReference type="InterPro" id="IPR036812">
    <property type="entry name" value="NAD(P)_OxRdtase_dom_sf"/>
</dbReference>
<dbReference type="InterPro" id="IPR023210">
    <property type="entry name" value="NADP_OxRdtase_dom"/>
</dbReference>
<name>A0A1Y2IMB4_TRAC3</name>
<gene>
    <name evidence="3" type="ORF">PYCCODRAFT_1501942</name>
</gene>
<dbReference type="Proteomes" id="UP000193067">
    <property type="component" value="Unassembled WGS sequence"/>
</dbReference>
<evidence type="ECO:0000256" key="1">
    <source>
        <dbReference type="ARBA" id="ARBA00023002"/>
    </source>
</evidence>
<proteinExistence type="predicted"/>
<dbReference type="PANTHER" id="PTHR43625:SF78">
    <property type="entry name" value="PYRIDOXAL REDUCTASE-RELATED"/>
    <property type="match status" value="1"/>
</dbReference>
<dbReference type="InterPro" id="IPR050791">
    <property type="entry name" value="Aldo-Keto_reductase"/>
</dbReference>
<dbReference type="AlphaFoldDB" id="A0A1Y2IMB4"/>
<evidence type="ECO:0000313" key="3">
    <source>
        <dbReference type="EMBL" id="OSD01774.1"/>
    </source>
</evidence>
<evidence type="ECO:0000259" key="2">
    <source>
        <dbReference type="Pfam" id="PF00248"/>
    </source>
</evidence>
<dbReference type="Pfam" id="PF00248">
    <property type="entry name" value="Aldo_ket_red"/>
    <property type="match status" value="1"/>
</dbReference>
<organism evidence="3 4">
    <name type="scientific">Trametes coccinea (strain BRFM310)</name>
    <name type="common">Pycnoporus coccineus</name>
    <dbReference type="NCBI Taxonomy" id="1353009"/>
    <lineage>
        <taxon>Eukaryota</taxon>
        <taxon>Fungi</taxon>
        <taxon>Dikarya</taxon>
        <taxon>Basidiomycota</taxon>
        <taxon>Agaricomycotina</taxon>
        <taxon>Agaricomycetes</taxon>
        <taxon>Polyporales</taxon>
        <taxon>Polyporaceae</taxon>
        <taxon>Trametes</taxon>
    </lineage>
</organism>
<accession>A0A1Y2IMB4</accession>
<dbReference type="Gene3D" id="3.20.20.100">
    <property type="entry name" value="NADP-dependent oxidoreductase domain"/>
    <property type="match status" value="1"/>
</dbReference>
<dbReference type="SUPFAM" id="SSF51430">
    <property type="entry name" value="NAD(P)-linked oxidoreductase"/>
    <property type="match status" value="1"/>
</dbReference>
<dbReference type="GO" id="GO:0005737">
    <property type="term" value="C:cytoplasm"/>
    <property type="evidence" value="ECO:0007669"/>
    <property type="project" value="TreeGrafter"/>
</dbReference>
<dbReference type="OrthoDB" id="37537at2759"/>
<dbReference type="PANTHER" id="PTHR43625">
    <property type="entry name" value="AFLATOXIN B1 ALDEHYDE REDUCTASE"/>
    <property type="match status" value="1"/>
</dbReference>